<evidence type="ECO:0000313" key="4">
    <source>
        <dbReference type="Proteomes" id="UP001497525"/>
    </source>
</evidence>
<dbReference type="Proteomes" id="UP001497525">
    <property type="component" value="Unassembled WGS sequence"/>
</dbReference>
<evidence type="ECO:0000256" key="1">
    <source>
        <dbReference type="SAM" id="MobiDB-lite"/>
    </source>
</evidence>
<evidence type="ECO:0000259" key="2">
    <source>
        <dbReference type="PROSITE" id="PS50106"/>
    </source>
</evidence>
<feature type="compositionally biased region" description="Pro residues" evidence="1">
    <location>
        <begin position="75"/>
        <end position="90"/>
    </location>
</feature>
<reference evidence="3" key="1">
    <citation type="submission" date="2024-06" db="EMBL/GenBank/DDBJ databases">
        <authorList>
            <person name="Liu X."/>
            <person name="Lenzi L."/>
            <person name="Haldenby T S."/>
            <person name="Uol C."/>
        </authorList>
    </citation>
    <scope>NUCLEOTIDE SEQUENCE</scope>
</reference>
<dbReference type="InterPro" id="IPR036034">
    <property type="entry name" value="PDZ_sf"/>
</dbReference>
<protein>
    <recommendedName>
        <fullName evidence="2">PDZ domain-containing protein</fullName>
    </recommendedName>
</protein>
<accession>A0AAV2T551</accession>
<feature type="domain" description="PDZ" evidence="2">
    <location>
        <begin position="135"/>
        <end position="199"/>
    </location>
</feature>
<dbReference type="PROSITE" id="PS50106">
    <property type="entry name" value="PDZ"/>
    <property type="match status" value="1"/>
</dbReference>
<dbReference type="SUPFAM" id="SSF50156">
    <property type="entry name" value="PDZ domain-like"/>
    <property type="match status" value="1"/>
</dbReference>
<comment type="caution">
    <text evidence="3">The sequence shown here is derived from an EMBL/GenBank/DDBJ whole genome shotgun (WGS) entry which is preliminary data.</text>
</comment>
<sequence length="319" mass="34681">MYPDLSRFSYGNECHLDAANLEDWSSSDDEDADLDELLAGGVVYNDEGKLVKIGSNGSVTPGTLAAAAAAVPASAPKPPPTEPAAPPPSYSNPIPVQNCNSYSEPVPKELKSLFDGSSVAPQNKGVEAKQGEMKKVVVSRDCNNKLGVRLRRVGPSFFLSFVEQGSPAAAAGLAFGDRVDVIEGIDMAGRTGSDVMDIISQCRAREFTFHVHIRPFQTTLIIKVDTEHEISYWTKEGKAMGKARMDKVCKHGAVGRLRLVSIQNQCVLGAKDQTLHTILCSIIGRPVEARVMPRMLCDHLIRHQDKRVLRERMELGKLG</sequence>
<evidence type="ECO:0000313" key="3">
    <source>
        <dbReference type="EMBL" id="CAL5131312.1"/>
    </source>
</evidence>
<dbReference type="InterPro" id="IPR001478">
    <property type="entry name" value="PDZ"/>
</dbReference>
<dbReference type="AlphaFoldDB" id="A0AAV2T551"/>
<gene>
    <name evidence="3" type="ORF">CDAUBV1_LOCUS3736</name>
</gene>
<dbReference type="SMART" id="SM00228">
    <property type="entry name" value="PDZ"/>
    <property type="match status" value="1"/>
</dbReference>
<proteinExistence type="predicted"/>
<organism evidence="3 4">
    <name type="scientific">Calicophoron daubneyi</name>
    <name type="common">Rumen fluke</name>
    <name type="synonym">Paramphistomum daubneyi</name>
    <dbReference type="NCBI Taxonomy" id="300641"/>
    <lineage>
        <taxon>Eukaryota</taxon>
        <taxon>Metazoa</taxon>
        <taxon>Spiralia</taxon>
        <taxon>Lophotrochozoa</taxon>
        <taxon>Platyhelminthes</taxon>
        <taxon>Trematoda</taxon>
        <taxon>Digenea</taxon>
        <taxon>Plagiorchiida</taxon>
        <taxon>Pronocephalata</taxon>
        <taxon>Paramphistomoidea</taxon>
        <taxon>Paramphistomidae</taxon>
        <taxon>Calicophoron</taxon>
    </lineage>
</organism>
<feature type="region of interest" description="Disordered" evidence="1">
    <location>
        <begin position="71"/>
        <end position="93"/>
    </location>
</feature>
<dbReference type="EMBL" id="CAXLJL010000090">
    <property type="protein sequence ID" value="CAL5131312.1"/>
    <property type="molecule type" value="Genomic_DNA"/>
</dbReference>
<dbReference type="Gene3D" id="2.30.42.10">
    <property type="match status" value="1"/>
</dbReference>
<name>A0AAV2T551_CALDB</name>